<evidence type="ECO:0000313" key="1">
    <source>
        <dbReference type="EMBL" id="EOY47786.1"/>
    </source>
</evidence>
<reference evidence="2" key="1">
    <citation type="journal article" date="2013" name="Genome Biol. Evol.">
        <title>The genome sequence of Streptomyces lividans 66 reveals a novel tRNA-dependent peptide biosynthetic system within a metal-related genomic island.</title>
        <authorList>
            <person name="Cruz-Morales P."/>
            <person name="Vijgenboom E."/>
            <person name="Iruegas-Bocardo F."/>
            <person name="Girard G."/>
            <person name="Yanez-Guerra L.A."/>
            <person name="Ramos-Aboites H.E."/>
            <person name="Pernodet J.L."/>
            <person name="Anne J."/>
            <person name="van Wezel G.P."/>
            <person name="Barona-Gomez F."/>
        </authorList>
    </citation>
    <scope>NUCLEOTIDE SEQUENCE [LARGE SCALE GENOMIC DNA]</scope>
    <source>
        <strain evidence="2">1326</strain>
    </source>
</reference>
<organism evidence="1 2">
    <name type="scientific">Streptomyces lividans 1326</name>
    <dbReference type="NCBI Taxonomy" id="1200984"/>
    <lineage>
        <taxon>Bacteria</taxon>
        <taxon>Bacillati</taxon>
        <taxon>Actinomycetota</taxon>
        <taxon>Actinomycetes</taxon>
        <taxon>Kitasatosporales</taxon>
        <taxon>Streptomycetaceae</taxon>
        <taxon>Streptomyces</taxon>
    </lineage>
</organism>
<name>A0A7U9HCJ0_STRLI</name>
<proteinExistence type="predicted"/>
<dbReference type="Proteomes" id="UP000014062">
    <property type="component" value="Chromosome"/>
</dbReference>
<evidence type="ECO:0000313" key="2">
    <source>
        <dbReference type="Proteomes" id="UP000014062"/>
    </source>
</evidence>
<dbReference type="EMBL" id="CM001889">
    <property type="protein sequence ID" value="EOY47786.1"/>
    <property type="molecule type" value="Genomic_DNA"/>
</dbReference>
<dbReference type="AlphaFoldDB" id="A0A7U9HCJ0"/>
<sequence length="66" mass="8189">MERFRSTRAAWFARERYRLRRLGRTWFWSAPDARWNPDENRCVNGCLPTETVDQDRPYIRKQQHHP</sequence>
<gene>
    <name evidence="1" type="ORF">SLI_3073</name>
</gene>
<protein>
    <submittedName>
        <fullName evidence="1">Uncharacterized protein</fullName>
    </submittedName>
</protein>
<accession>A0A7U9HCJ0</accession>